<name>A0ABU3CGF1_9FLAO</name>
<dbReference type="Gene3D" id="2.60.220.20">
    <property type="entry name" value="putative beta-Galactosidase from caulobacter crescentus"/>
    <property type="match status" value="1"/>
</dbReference>
<dbReference type="EMBL" id="JAVRHO010000002">
    <property type="protein sequence ID" value="MDT0645361.1"/>
    <property type="molecule type" value="Genomic_DNA"/>
</dbReference>
<evidence type="ECO:0000259" key="1">
    <source>
        <dbReference type="Pfam" id="PF18120"/>
    </source>
</evidence>
<dbReference type="Gene3D" id="3.20.20.80">
    <property type="entry name" value="Glycosidases"/>
    <property type="match status" value="1"/>
</dbReference>
<feature type="domain" description="DUF5597" evidence="1">
    <location>
        <begin position="396"/>
        <end position="528"/>
    </location>
</feature>
<protein>
    <submittedName>
        <fullName evidence="2">DUF5597 domain-containing protein</fullName>
    </submittedName>
</protein>
<sequence length="545" mass="62580">MQKILFLLIVFPIVQVQTLFAQEQIPHLQKVGDEQQLIVSGKPFLILGGELGNSTATSMESMEPVWPRLNSLNLNTILVPVYWELLEPKEGEFQYKLVEDLIIEARKHDLKLIFLWFGAWKNSMSSHAPAWVKLDQQRFPRAKSESGESQEILTPFSEETLEAEINAYRHLMRHIKGVDAGHQTVILMQPENEIGMLPSARDHSRLANRKFKEEVPADLIQYFQKNKSELNPEFLEVWKKNGFKTEGNWAEVFGKGLHTDEIFMAYYFAKYTNQISAAGKEEYALPTFVNAALNRPDVKPGDYPSAGPLPHILDVWKAASPEIDFYAPDFYNPRFKHWNDLYVRQDNPLFVPEHRFDNTVAAKALYTIGHYEALGFSPFSIEQIPGEPLSHKEKKLAKVYKVIDQIKPLLDKYRGQGKIEGVLLDKEVSEAKFVLGDYEFTAEHTFNLGWEPDAASEEWEPSGAIIIQTGENEFYFAGFGVSLKMKNLKDKSGRVGILKTDLGCFEDGQWKVYRHLNGDQTHQGRHIRSFVDDVSIQRFELYKYD</sequence>
<comment type="caution">
    <text evidence="2">The sequence shown here is derived from an EMBL/GenBank/DDBJ whole genome shotgun (WGS) entry which is preliminary data.</text>
</comment>
<evidence type="ECO:0000313" key="2">
    <source>
        <dbReference type="EMBL" id="MDT0645361.1"/>
    </source>
</evidence>
<dbReference type="Proteomes" id="UP001245285">
    <property type="component" value="Unassembled WGS sequence"/>
</dbReference>
<proteinExistence type="predicted"/>
<accession>A0ABU3CGF1</accession>
<reference evidence="2 3" key="1">
    <citation type="submission" date="2023-09" db="EMBL/GenBank/DDBJ databases">
        <authorList>
            <person name="Rey-Velasco X."/>
        </authorList>
    </citation>
    <scope>NUCLEOTIDE SEQUENCE [LARGE SCALE GENOMIC DNA]</scope>
    <source>
        <strain evidence="2 3">F260</strain>
    </source>
</reference>
<dbReference type="SUPFAM" id="SSF51445">
    <property type="entry name" value="(Trans)glycosidases"/>
    <property type="match status" value="1"/>
</dbReference>
<dbReference type="InterPro" id="IPR017853">
    <property type="entry name" value="GH"/>
</dbReference>
<dbReference type="RefSeq" id="WP_311493509.1">
    <property type="nucleotide sequence ID" value="NZ_JAVRHO010000002.1"/>
</dbReference>
<gene>
    <name evidence="2" type="ORF">RM545_01555</name>
</gene>
<keyword evidence="3" id="KW-1185">Reference proteome</keyword>
<evidence type="ECO:0000313" key="3">
    <source>
        <dbReference type="Proteomes" id="UP001245285"/>
    </source>
</evidence>
<dbReference type="Pfam" id="PF18120">
    <property type="entry name" value="DUF5597"/>
    <property type="match status" value="1"/>
</dbReference>
<dbReference type="InterPro" id="IPR040719">
    <property type="entry name" value="DUF5597"/>
</dbReference>
<organism evidence="2 3">
    <name type="scientific">Autumnicola lenta</name>
    <dbReference type="NCBI Taxonomy" id="3075593"/>
    <lineage>
        <taxon>Bacteria</taxon>
        <taxon>Pseudomonadati</taxon>
        <taxon>Bacteroidota</taxon>
        <taxon>Flavobacteriia</taxon>
        <taxon>Flavobacteriales</taxon>
        <taxon>Flavobacteriaceae</taxon>
        <taxon>Autumnicola</taxon>
    </lineage>
</organism>